<feature type="compositionally biased region" description="Polar residues" evidence="1">
    <location>
        <begin position="154"/>
        <end position="167"/>
    </location>
</feature>
<dbReference type="Proteomes" id="UP001222027">
    <property type="component" value="Unassembled WGS sequence"/>
</dbReference>
<dbReference type="PANTHER" id="PTHR45521:SF2">
    <property type="entry name" value="TRANSDUCIN_WD40 REPEAT-LIKE SUPERFAMILY PROTEIN"/>
    <property type="match status" value="1"/>
</dbReference>
<feature type="compositionally biased region" description="Polar residues" evidence="1">
    <location>
        <begin position="257"/>
        <end position="271"/>
    </location>
</feature>
<name>A0AAV8R6N0_ENSVE</name>
<accession>A0AAV8R6N0</accession>
<proteinExistence type="predicted"/>
<dbReference type="EMBL" id="JAQQAF010000003">
    <property type="protein sequence ID" value="KAJ8499508.1"/>
    <property type="molecule type" value="Genomic_DNA"/>
</dbReference>
<evidence type="ECO:0000313" key="2">
    <source>
        <dbReference type="EMBL" id="KAJ8499508.1"/>
    </source>
</evidence>
<feature type="region of interest" description="Disordered" evidence="1">
    <location>
        <begin position="125"/>
        <end position="283"/>
    </location>
</feature>
<dbReference type="Gene3D" id="1.25.40.470">
    <property type="match status" value="1"/>
</dbReference>
<evidence type="ECO:0000256" key="1">
    <source>
        <dbReference type="SAM" id="MobiDB-lite"/>
    </source>
</evidence>
<keyword evidence="3" id="KW-1185">Reference proteome</keyword>
<evidence type="ECO:0000313" key="3">
    <source>
        <dbReference type="Proteomes" id="UP001222027"/>
    </source>
</evidence>
<protein>
    <submittedName>
        <fullName evidence="2">Uncharacterized protein</fullName>
    </submittedName>
</protein>
<dbReference type="InterPro" id="IPR053290">
    <property type="entry name" value="TSET_complex_member"/>
</dbReference>
<gene>
    <name evidence="2" type="ORF">OPV22_010060</name>
</gene>
<feature type="compositionally biased region" description="Polar residues" evidence="1">
    <location>
        <begin position="222"/>
        <end position="236"/>
    </location>
</feature>
<reference evidence="2 3" key="1">
    <citation type="submission" date="2022-12" db="EMBL/GenBank/DDBJ databases">
        <title>Chromosome-scale assembly of the Ensete ventricosum genome.</title>
        <authorList>
            <person name="Dussert Y."/>
            <person name="Stocks J."/>
            <person name="Wendawek A."/>
            <person name="Woldeyes F."/>
            <person name="Nichols R.A."/>
            <person name="Borrell J.S."/>
        </authorList>
    </citation>
    <scope>NUCLEOTIDE SEQUENCE [LARGE SCALE GENOMIC DNA]</scope>
    <source>
        <strain evidence="3">cv. Maze</strain>
        <tissue evidence="2">Seeds</tissue>
    </source>
</reference>
<dbReference type="AlphaFoldDB" id="A0AAV8R6N0"/>
<sequence length="330" mass="34104">MGLINNLIVAGHGQEAAFSAAVLGDNALMEKAWLDTGMLAEAVLHAHAHGRPTMRNLVQAWNKMLQKELDHTPVVKTDAAAAFLASLEEPKFTSLTKAGKKPPIEILPPGMASLSAPPITISKKPAATTTTSATALQGPSAAAQTPPSAPIQSDSTVTPNTSNSQTDMPLMLEAPLPVDQSDGIPDKPLTLEAPPPVDKSDGTPPIAEQVDESDGTPPVAESVNSPIGSPENTESPPSMEAASRSHESDGTPPVAESVNSPIGSPENTESPPSMEVASHSASAQIAQVDADGGGDGGLGFKMEINNPGLISIIPAFIDLRTTLYNNCFLR</sequence>
<dbReference type="PANTHER" id="PTHR45521">
    <property type="entry name" value="TSET COMPLEX MEMBER TSTF"/>
    <property type="match status" value="1"/>
</dbReference>
<feature type="compositionally biased region" description="Low complexity" evidence="1">
    <location>
        <begin position="126"/>
        <end position="153"/>
    </location>
</feature>
<comment type="caution">
    <text evidence="2">The sequence shown here is derived from an EMBL/GenBank/DDBJ whole genome shotgun (WGS) entry which is preliminary data.</text>
</comment>
<organism evidence="2 3">
    <name type="scientific">Ensete ventricosum</name>
    <name type="common">Abyssinian banana</name>
    <name type="synonym">Musa ensete</name>
    <dbReference type="NCBI Taxonomy" id="4639"/>
    <lineage>
        <taxon>Eukaryota</taxon>
        <taxon>Viridiplantae</taxon>
        <taxon>Streptophyta</taxon>
        <taxon>Embryophyta</taxon>
        <taxon>Tracheophyta</taxon>
        <taxon>Spermatophyta</taxon>
        <taxon>Magnoliopsida</taxon>
        <taxon>Liliopsida</taxon>
        <taxon>Zingiberales</taxon>
        <taxon>Musaceae</taxon>
        <taxon>Ensete</taxon>
    </lineage>
</organism>